<evidence type="ECO:0000256" key="1">
    <source>
        <dbReference type="ARBA" id="ARBA00022603"/>
    </source>
</evidence>
<dbReference type="GO" id="GO:0008757">
    <property type="term" value="F:S-adenosylmethionine-dependent methyltransferase activity"/>
    <property type="evidence" value="ECO:0007669"/>
    <property type="project" value="InterPro"/>
</dbReference>
<evidence type="ECO:0000256" key="2">
    <source>
        <dbReference type="ARBA" id="ARBA00022679"/>
    </source>
</evidence>
<proteinExistence type="predicted"/>
<keyword evidence="3" id="KW-0949">S-adenosyl-L-methionine</keyword>
<organism evidence="4">
    <name type="scientific">uncultured organism HF70_19B12</name>
    <dbReference type="NCBI Taxonomy" id="357602"/>
    <lineage>
        <taxon>unclassified sequences</taxon>
        <taxon>environmental samples</taxon>
    </lineage>
</organism>
<dbReference type="Gene3D" id="3.40.50.150">
    <property type="entry name" value="Vaccinia Virus protein VP39"/>
    <property type="match status" value="1"/>
</dbReference>
<dbReference type="Pfam" id="PF05724">
    <property type="entry name" value="TPMT"/>
    <property type="match status" value="1"/>
</dbReference>
<keyword evidence="1 4" id="KW-0489">Methyltransferase</keyword>
<dbReference type="SUPFAM" id="SSF53335">
    <property type="entry name" value="S-adenosyl-L-methionine-dependent methyltransferases"/>
    <property type="match status" value="1"/>
</dbReference>
<dbReference type="EMBL" id="DQ257434">
    <property type="protein sequence ID" value="ABB82976.1"/>
    <property type="molecule type" value="Genomic_DNA"/>
</dbReference>
<accession>Q2Q0F4</accession>
<protein>
    <submittedName>
        <fullName evidence="4">SAM-dependent methyltransferase</fullName>
    </submittedName>
</protein>
<dbReference type="GO" id="GO:0032259">
    <property type="term" value="P:methylation"/>
    <property type="evidence" value="ECO:0007669"/>
    <property type="project" value="UniProtKB-KW"/>
</dbReference>
<evidence type="ECO:0000256" key="3">
    <source>
        <dbReference type="ARBA" id="ARBA00022691"/>
    </source>
</evidence>
<dbReference type="InterPro" id="IPR008854">
    <property type="entry name" value="TPMT"/>
</dbReference>
<dbReference type="InterPro" id="IPR029063">
    <property type="entry name" value="SAM-dependent_MTases_sf"/>
</dbReference>
<keyword evidence="2 4" id="KW-0808">Transferase</keyword>
<evidence type="ECO:0000313" key="4">
    <source>
        <dbReference type="EMBL" id="ABB82976.1"/>
    </source>
</evidence>
<dbReference type="AlphaFoldDB" id="Q2Q0F4"/>
<dbReference type="CDD" id="cd02440">
    <property type="entry name" value="AdoMet_MTases"/>
    <property type="match status" value="1"/>
</dbReference>
<reference evidence="4" key="1">
    <citation type="journal article" date="2006" name="Nature">
        <title>Proteorhodopsin lateral gene transfer between marine planktonic Bacteria and Archaea.</title>
        <authorList>
            <person name="Frigaard N.U."/>
            <person name="Martinez A."/>
            <person name="Mincer T.J."/>
            <person name="DeLong E.F."/>
        </authorList>
    </citation>
    <scope>NUCLEOTIDE SEQUENCE</scope>
</reference>
<name>Q2Q0F4_9ZZZZ</name>
<sequence length="223" mass="24963">MLHKLAVEEVRRRLRQMSDAAASTDDPLSWFEELYSSARGDDNWIPWSDGSPNPFVVDWAIGKPPGRALVVGCGLGEDAVFLDNIGWDVVAFDLSHTAIKWAKERYGRADVEWVVADLLDPPNDWFDKFELVLEVHILQAIPEDVRKDAAKKLPLFVANGGNLVCIGRLDEDGTPHDGPPWPLKQHFIESVGLNLGQMSIKKATLPDDDPSTVRFRASWTKNH</sequence>